<accession>A0ABY1QYY7</accession>
<evidence type="ECO:0000313" key="1">
    <source>
        <dbReference type="EMBL" id="SMP90039.1"/>
    </source>
</evidence>
<keyword evidence="2" id="KW-1185">Reference proteome</keyword>
<protein>
    <submittedName>
        <fullName evidence="1">Uncharacterized protein</fullName>
    </submittedName>
</protein>
<reference evidence="1 2" key="1">
    <citation type="submission" date="2017-05" db="EMBL/GenBank/DDBJ databases">
        <authorList>
            <person name="Varghese N."/>
            <person name="Submissions S."/>
        </authorList>
    </citation>
    <scope>NUCLEOTIDE SEQUENCE [LARGE SCALE GENOMIC DNA]</scope>
    <source>
        <strain evidence="1 2">DSM 18015</strain>
    </source>
</reference>
<comment type="caution">
    <text evidence="1">The sequence shown here is derived from an EMBL/GenBank/DDBJ whole genome shotgun (WGS) entry which is preliminary data.</text>
</comment>
<sequence length="297" mass="34725">MKKLLIIITVIFGLTVCYSQEHPVKFTTENFENQILSYNPNKNQKVSDKDYRYGTMILEETRNAVKNKPENFNLADYFNVLNAFLSLKETKENIDLAFRKFVNTTGSCEYILSFENSIKNNSKYDIIRGDYDEQLLQCKSNNTTEKFDISQYCRTYNLNCLLAEKIYSINLNDQKYRSLKLQSKQQPLDAENQTMIDALYKKYETYIGRSLVGKKFENVMWAVIQHSNIDMMERYLPVIKKAVADKEIEVGPLKMLIDRFYGLKYGYQIFGSQGEGFGFKLADEKTKNEIKIMYGIE</sequence>
<dbReference type="Proteomes" id="UP001158050">
    <property type="component" value="Unassembled WGS sequence"/>
</dbReference>
<dbReference type="EMBL" id="FXUO01000002">
    <property type="protein sequence ID" value="SMP90039.1"/>
    <property type="molecule type" value="Genomic_DNA"/>
</dbReference>
<name>A0ABY1QYY7_9FLAO</name>
<proteinExistence type="predicted"/>
<gene>
    <name evidence="1" type="ORF">SAMN05421679_102166</name>
</gene>
<dbReference type="RefSeq" id="WP_283415676.1">
    <property type="nucleotide sequence ID" value="NZ_FXUO01000002.1"/>
</dbReference>
<organism evidence="1 2">
    <name type="scientific">Epilithonimonas pallida</name>
    <dbReference type="NCBI Taxonomy" id="373671"/>
    <lineage>
        <taxon>Bacteria</taxon>
        <taxon>Pseudomonadati</taxon>
        <taxon>Bacteroidota</taxon>
        <taxon>Flavobacteriia</taxon>
        <taxon>Flavobacteriales</taxon>
        <taxon>Weeksellaceae</taxon>
        <taxon>Chryseobacterium group</taxon>
        <taxon>Epilithonimonas</taxon>
    </lineage>
</organism>
<evidence type="ECO:0000313" key="2">
    <source>
        <dbReference type="Proteomes" id="UP001158050"/>
    </source>
</evidence>